<dbReference type="InterPro" id="IPR045865">
    <property type="entry name" value="ACT-like_dom_sf"/>
</dbReference>
<dbReference type="Gene3D" id="3.30.2130.10">
    <property type="entry name" value="VC0802-like"/>
    <property type="match status" value="1"/>
</dbReference>
<evidence type="ECO:0000313" key="4">
    <source>
        <dbReference type="Proteomes" id="UP000280444"/>
    </source>
</evidence>
<dbReference type="AlphaFoldDB" id="A0A3P1SC41"/>
<dbReference type="PANTHER" id="PTHR39199:SF1">
    <property type="entry name" value="BLR5128 PROTEIN"/>
    <property type="match status" value="1"/>
</dbReference>
<protein>
    <submittedName>
        <fullName evidence="3">ACT domain-containing protein</fullName>
    </submittedName>
</protein>
<comment type="caution">
    <text evidence="3">The sequence shown here is derived from an EMBL/GenBank/DDBJ whole genome shotgun (WGS) entry which is preliminary data.</text>
</comment>
<name>A0A3P1SC41_9ACTO</name>
<accession>A0A3P1SC41</accession>
<evidence type="ECO:0000259" key="2">
    <source>
        <dbReference type="Pfam" id="PF13840"/>
    </source>
</evidence>
<proteinExistence type="predicted"/>
<feature type="domain" description="DUF2241" evidence="1">
    <location>
        <begin position="5"/>
        <end position="65"/>
    </location>
</feature>
<feature type="domain" description="CASTOR ACT" evidence="2">
    <location>
        <begin position="70"/>
        <end position="123"/>
    </location>
</feature>
<dbReference type="Pfam" id="PF10000">
    <property type="entry name" value="ACT_3"/>
    <property type="match status" value="1"/>
</dbReference>
<evidence type="ECO:0000259" key="1">
    <source>
        <dbReference type="Pfam" id="PF10000"/>
    </source>
</evidence>
<reference evidence="3 4" key="1">
    <citation type="submission" date="2018-11" db="EMBL/GenBank/DDBJ databases">
        <title>Genomes From Bacteria Associated with the Canine Oral Cavity: a Test Case for Automated Genome-Based Taxonomic Assignment.</title>
        <authorList>
            <person name="Coil D.A."/>
            <person name="Jospin G."/>
            <person name="Darling A.E."/>
            <person name="Wallis C."/>
            <person name="Davis I.J."/>
            <person name="Harris S."/>
            <person name="Eisen J.A."/>
            <person name="Holcombe L.J."/>
            <person name="O'Flynn C."/>
        </authorList>
    </citation>
    <scope>NUCLEOTIDE SEQUENCE [LARGE SCALE GENOMIC DNA]</scope>
    <source>
        <strain evidence="3 4">OH770</strain>
    </source>
</reference>
<dbReference type="Pfam" id="PF13840">
    <property type="entry name" value="ACT_7"/>
    <property type="match status" value="1"/>
</dbReference>
<dbReference type="EMBL" id="RQZF01000014">
    <property type="protein sequence ID" value="RRC94527.1"/>
    <property type="molecule type" value="Genomic_DNA"/>
</dbReference>
<dbReference type="InterPro" id="IPR018717">
    <property type="entry name" value="DUF2241"/>
</dbReference>
<dbReference type="PANTHER" id="PTHR39199">
    <property type="entry name" value="BLR5128 PROTEIN"/>
    <property type="match status" value="1"/>
</dbReference>
<dbReference type="SUPFAM" id="SSF55021">
    <property type="entry name" value="ACT-like"/>
    <property type="match status" value="2"/>
</dbReference>
<organism evidence="3 4">
    <name type="scientific">Schaalia canis</name>
    <dbReference type="NCBI Taxonomy" id="100469"/>
    <lineage>
        <taxon>Bacteria</taxon>
        <taxon>Bacillati</taxon>
        <taxon>Actinomycetota</taxon>
        <taxon>Actinomycetes</taxon>
        <taxon>Actinomycetales</taxon>
        <taxon>Actinomycetaceae</taxon>
        <taxon>Schaalia</taxon>
    </lineage>
</organism>
<keyword evidence="4" id="KW-1185">Reference proteome</keyword>
<evidence type="ECO:0000313" key="3">
    <source>
        <dbReference type="EMBL" id="RRC94527.1"/>
    </source>
</evidence>
<dbReference type="InterPro" id="IPR027795">
    <property type="entry name" value="CASTOR_ACT_dom"/>
</dbReference>
<dbReference type="RefSeq" id="WP_124872299.1">
    <property type="nucleotide sequence ID" value="NZ_RQZF01000014.1"/>
</dbReference>
<dbReference type="OrthoDB" id="9797178at2"/>
<gene>
    <name evidence="3" type="ORF">EII11_09920</name>
</gene>
<dbReference type="Proteomes" id="UP000280444">
    <property type="component" value="Unassembled WGS sequence"/>
</dbReference>
<sequence>MSALSDLDQVLASLAPTPEGVYVFASVAEVPAGLQPFAQIREAEGITVITTFEDAQKAGLPLDEAYARITLGVHSALNAVGLTATVAQTMASRSISCNVIAGYHHDHLFVQADRQAEAVALLKELAESAQGWLPSTDDLLDDPTL</sequence>